<dbReference type="InterPro" id="IPR011545">
    <property type="entry name" value="DEAD/DEAH_box_helicase_dom"/>
</dbReference>
<feature type="domain" description="Helicase ATP-binding" evidence="5">
    <location>
        <begin position="101"/>
        <end position="267"/>
    </location>
</feature>
<dbReference type="Pfam" id="PF00271">
    <property type="entry name" value="Helicase_C"/>
    <property type="match status" value="1"/>
</dbReference>
<keyword evidence="4" id="KW-0067">ATP-binding</keyword>
<dbReference type="Gene3D" id="3.40.50.300">
    <property type="entry name" value="P-loop containing nucleotide triphosphate hydrolases"/>
    <property type="match status" value="2"/>
</dbReference>
<dbReference type="SUPFAM" id="SSF52540">
    <property type="entry name" value="P-loop containing nucleoside triphosphate hydrolases"/>
    <property type="match status" value="2"/>
</dbReference>
<dbReference type="PANTHER" id="PTHR47959">
    <property type="entry name" value="ATP-DEPENDENT RNA HELICASE RHLE-RELATED"/>
    <property type="match status" value="1"/>
</dbReference>
<keyword evidence="3 6" id="KW-0347">Helicase</keyword>
<reference evidence="6" key="1">
    <citation type="submission" date="2020-08" db="EMBL/GenBank/DDBJ databases">
        <title>Multicomponent nature underlies the extraordinary mechanical properties of spider dragline silk.</title>
        <authorList>
            <person name="Kono N."/>
            <person name="Nakamura H."/>
            <person name="Mori M."/>
            <person name="Yoshida Y."/>
            <person name="Ohtoshi R."/>
            <person name="Malay A.D."/>
            <person name="Moran D.A.P."/>
            <person name="Tomita M."/>
            <person name="Numata K."/>
            <person name="Arakawa K."/>
        </authorList>
    </citation>
    <scope>NUCLEOTIDE SEQUENCE</scope>
</reference>
<dbReference type="OrthoDB" id="64767at2759"/>
<dbReference type="GO" id="GO:0016787">
    <property type="term" value="F:hydrolase activity"/>
    <property type="evidence" value="ECO:0007669"/>
    <property type="project" value="UniProtKB-KW"/>
</dbReference>
<dbReference type="InterPro" id="IPR014001">
    <property type="entry name" value="Helicase_ATP-bd"/>
</dbReference>
<keyword evidence="1" id="KW-0547">Nucleotide-binding</keyword>
<dbReference type="InterPro" id="IPR001650">
    <property type="entry name" value="Helicase_C-like"/>
</dbReference>
<dbReference type="GO" id="GO:0003676">
    <property type="term" value="F:nucleic acid binding"/>
    <property type="evidence" value="ECO:0007669"/>
    <property type="project" value="InterPro"/>
</dbReference>
<accession>A0A8X6IHU9</accession>
<evidence type="ECO:0000256" key="3">
    <source>
        <dbReference type="ARBA" id="ARBA00022806"/>
    </source>
</evidence>
<dbReference type="GO" id="GO:0005829">
    <property type="term" value="C:cytosol"/>
    <property type="evidence" value="ECO:0007669"/>
    <property type="project" value="TreeGrafter"/>
</dbReference>
<keyword evidence="7" id="KW-1185">Reference proteome</keyword>
<evidence type="ECO:0000256" key="4">
    <source>
        <dbReference type="ARBA" id="ARBA00022840"/>
    </source>
</evidence>
<dbReference type="PANTHER" id="PTHR47959:SF1">
    <property type="entry name" value="ATP-DEPENDENT RNA HELICASE DBPA"/>
    <property type="match status" value="1"/>
</dbReference>
<dbReference type="SMART" id="SM00487">
    <property type="entry name" value="DEXDc"/>
    <property type="match status" value="1"/>
</dbReference>
<name>A0A8X6IHU9_NEPPI</name>
<proteinExistence type="predicted"/>
<evidence type="ECO:0000256" key="2">
    <source>
        <dbReference type="ARBA" id="ARBA00022801"/>
    </source>
</evidence>
<dbReference type="Proteomes" id="UP000887013">
    <property type="component" value="Unassembled WGS sequence"/>
</dbReference>
<organism evidence="6 7">
    <name type="scientific">Nephila pilipes</name>
    <name type="common">Giant wood spider</name>
    <name type="synonym">Nephila maculata</name>
    <dbReference type="NCBI Taxonomy" id="299642"/>
    <lineage>
        <taxon>Eukaryota</taxon>
        <taxon>Metazoa</taxon>
        <taxon>Ecdysozoa</taxon>
        <taxon>Arthropoda</taxon>
        <taxon>Chelicerata</taxon>
        <taxon>Arachnida</taxon>
        <taxon>Araneae</taxon>
        <taxon>Araneomorphae</taxon>
        <taxon>Entelegynae</taxon>
        <taxon>Araneoidea</taxon>
        <taxon>Nephilidae</taxon>
        <taxon>Nephila</taxon>
    </lineage>
</organism>
<evidence type="ECO:0000259" key="5">
    <source>
        <dbReference type="PROSITE" id="PS51192"/>
    </source>
</evidence>
<protein>
    <submittedName>
        <fullName evidence="6">ATP-dependent RNA helicase DDX19A</fullName>
    </submittedName>
</protein>
<dbReference type="GO" id="GO:0005524">
    <property type="term" value="F:ATP binding"/>
    <property type="evidence" value="ECO:0007669"/>
    <property type="project" value="UniProtKB-KW"/>
</dbReference>
<dbReference type="PROSITE" id="PS51192">
    <property type="entry name" value="HELICASE_ATP_BIND_1"/>
    <property type="match status" value="1"/>
</dbReference>
<evidence type="ECO:0000313" key="7">
    <source>
        <dbReference type="Proteomes" id="UP000887013"/>
    </source>
</evidence>
<gene>
    <name evidence="6" type="primary">Ddx19a</name>
    <name evidence="6" type="ORF">NPIL_147961</name>
</gene>
<dbReference type="InterPro" id="IPR050079">
    <property type="entry name" value="DEAD_box_RNA_helicase"/>
</dbReference>
<comment type="caution">
    <text evidence="6">The sequence shown here is derived from an EMBL/GenBank/DDBJ whole genome shotgun (WGS) entry which is preliminary data.</text>
</comment>
<dbReference type="GO" id="GO:0003724">
    <property type="term" value="F:RNA helicase activity"/>
    <property type="evidence" value="ECO:0007669"/>
    <property type="project" value="TreeGrafter"/>
</dbReference>
<keyword evidence="2" id="KW-0378">Hydrolase</keyword>
<evidence type="ECO:0000313" key="6">
    <source>
        <dbReference type="EMBL" id="GFS46676.1"/>
    </source>
</evidence>
<dbReference type="InterPro" id="IPR027417">
    <property type="entry name" value="P-loop_NTPase"/>
</dbReference>
<dbReference type="Pfam" id="PF00270">
    <property type="entry name" value="DEAD"/>
    <property type="match status" value="1"/>
</dbReference>
<dbReference type="AlphaFoldDB" id="A0A8X6IHU9"/>
<dbReference type="EMBL" id="BMAW01090820">
    <property type="protein sequence ID" value="GFS46676.1"/>
    <property type="molecule type" value="Genomic_DNA"/>
</dbReference>
<sequence length="462" mass="53441">MSRWDQCCRNGSFNSNFAQRSGERSRRSEILAFRESISSQSETSIRSSTSTFNTDDYTEEVTDFCNEVYFNDMKLHTKLLKGIEGIGFHHPKKIQAEIFSNLSDRLYQNHVICAPNKSGKTSAVLLWILNELICNDTKKYPRALMMCPTNEVAEMTYLFAQKIANICEVKVFLARKGKSLNKCDKMTIDLIIGTPDKILKLDMNIQNAKFFVFDVAHYMSSSEGHFRTVTHIKSKLSSNCCYILCTESINEILNGFIDKYMMPNKSIKCEINIKKHSFKEVFVTYSNMEEKINALMCLEDFKLCQDQTVVFCITKDTLNRLKNYLEMKQLSFEILTGDLTLVQRKCVLEQFKENRFKVLITTYSFLKAVEACNIIKIINFEQILNEKSRLNLAKYEESKSPLNCKNCLVVNFVNQPWENFLLLEQPTQEESHYFANTRIIPANELINGVEKLCQIMQAHSSH</sequence>
<evidence type="ECO:0000256" key="1">
    <source>
        <dbReference type="ARBA" id="ARBA00022741"/>
    </source>
</evidence>